<dbReference type="KEGG" id="dli:dnl_16510"/>
<dbReference type="Proteomes" id="UP000663720">
    <property type="component" value="Chromosome"/>
</dbReference>
<evidence type="ECO:0000256" key="3">
    <source>
        <dbReference type="ARBA" id="ARBA00022801"/>
    </source>
</evidence>
<keyword evidence="3" id="KW-0378">Hydrolase</keyword>
<evidence type="ECO:0000256" key="2">
    <source>
        <dbReference type="ARBA" id="ARBA00022722"/>
    </source>
</evidence>
<dbReference type="Pfam" id="PF01934">
    <property type="entry name" value="HepT-like"/>
    <property type="match status" value="1"/>
</dbReference>
<organism evidence="4 5">
    <name type="scientific">Desulfonema limicola</name>
    <dbReference type="NCBI Taxonomy" id="45656"/>
    <lineage>
        <taxon>Bacteria</taxon>
        <taxon>Pseudomonadati</taxon>
        <taxon>Thermodesulfobacteriota</taxon>
        <taxon>Desulfobacteria</taxon>
        <taxon>Desulfobacterales</taxon>
        <taxon>Desulfococcaceae</taxon>
        <taxon>Desulfonema</taxon>
    </lineage>
</organism>
<evidence type="ECO:0000313" key="5">
    <source>
        <dbReference type="Proteomes" id="UP000663720"/>
    </source>
</evidence>
<keyword evidence="5" id="KW-1185">Reference proteome</keyword>
<dbReference type="GO" id="GO:0004540">
    <property type="term" value="F:RNA nuclease activity"/>
    <property type="evidence" value="ECO:0007669"/>
    <property type="project" value="InterPro"/>
</dbReference>
<reference evidence="4" key="1">
    <citation type="journal article" date="2021" name="Microb. Physiol.">
        <title>Proteogenomic Insights into the Physiology of Marine, Sulfate-Reducing, Filamentous Desulfonema limicola and Desulfonema magnum.</title>
        <authorList>
            <person name="Schnaars V."/>
            <person name="Wohlbrand L."/>
            <person name="Scheve S."/>
            <person name="Hinrichs C."/>
            <person name="Reinhardt R."/>
            <person name="Rabus R."/>
        </authorList>
    </citation>
    <scope>NUCLEOTIDE SEQUENCE</scope>
    <source>
        <strain evidence="4">5ac10</strain>
    </source>
</reference>
<dbReference type="AlphaFoldDB" id="A0A975B5X5"/>
<keyword evidence="2" id="KW-0540">Nuclease</keyword>
<evidence type="ECO:0000256" key="1">
    <source>
        <dbReference type="ARBA" id="ARBA00022649"/>
    </source>
</evidence>
<dbReference type="GO" id="GO:0016787">
    <property type="term" value="F:hydrolase activity"/>
    <property type="evidence" value="ECO:0007669"/>
    <property type="project" value="UniProtKB-KW"/>
</dbReference>
<dbReference type="GO" id="GO:0110001">
    <property type="term" value="C:toxin-antitoxin complex"/>
    <property type="evidence" value="ECO:0007669"/>
    <property type="project" value="InterPro"/>
</dbReference>
<evidence type="ECO:0000313" key="4">
    <source>
        <dbReference type="EMBL" id="QTA79383.1"/>
    </source>
</evidence>
<proteinExistence type="predicted"/>
<keyword evidence="1" id="KW-1277">Toxin-antitoxin system</keyword>
<name>A0A975B5X5_9BACT</name>
<protein>
    <submittedName>
        <fullName evidence="4">DUF86</fullName>
    </submittedName>
</protein>
<dbReference type="InterPro" id="IPR008201">
    <property type="entry name" value="HepT-like"/>
</dbReference>
<dbReference type="EMBL" id="CP061799">
    <property type="protein sequence ID" value="QTA79383.1"/>
    <property type="molecule type" value="Genomic_DNA"/>
</dbReference>
<gene>
    <name evidence="4" type="ORF">dnl_16510</name>
</gene>
<sequence length="45" mass="5365">MRDIITHHYFDIDAEIIFEVCKNNIRPLRDTLSTIIAEFAIKPKY</sequence>
<accession>A0A975B5X5</accession>